<evidence type="ECO:0000256" key="1">
    <source>
        <dbReference type="SAM" id="MobiDB-lite"/>
    </source>
</evidence>
<feature type="compositionally biased region" description="Low complexity" evidence="1">
    <location>
        <begin position="7"/>
        <end position="22"/>
    </location>
</feature>
<feature type="non-terminal residue" evidence="2">
    <location>
        <position position="1"/>
    </location>
</feature>
<gene>
    <name evidence="2" type="ORF">AVDCRST_MAG06-2056</name>
</gene>
<name>A0A6J4NY43_9ACTN</name>
<dbReference type="AlphaFoldDB" id="A0A6J4NY43"/>
<evidence type="ECO:0000313" key="2">
    <source>
        <dbReference type="EMBL" id="CAA9398790.1"/>
    </source>
</evidence>
<feature type="region of interest" description="Disordered" evidence="1">
    <location>
        <begin position="1"/>
        <end position="42"/>
    </location>
</feature>
<sequence length="42" mass="4272">DGRECVGQAARGGHRGAGPAPADRTRRSDQPSQVSLVGTSPL</sequence>
<feature type="non-terminal residue" evidence="2">
    <location>
        <position position="42"/>
    </location>
</feature>
<protein>
    <submittedName>
        <fullName evidence="2">Uncharacterized protein</fullName>
    </submittedName>
</protein>
<dbReference type="EMBL" id="CADCUP010000138">
    <property type="protein sequence ID" value="CAA9398790.1"/>
    <property type="molecule type" value="Genomic_DNA"/>
</dbReference>
<feature type="compositionally biased region" description="Polar residues" evidence="1">
    <location>
        <begin position="30"/>
        <end position="42"/>
    </location>
</feature>
<proteinExistence type="predicted"/>
<accession>A0A6J4NY43</accession>
<reference evidence="2" key="1">
    <citation type="submission" date="2020-02" db="EMBL/GenBank/DDBJ databases">
        <authorList>
            <person name="Meier V. D."/>
        </authorList>
    </citation>
    <scope>NUCLEOTIDE SEQUENCE</scope>
    <source>
        <strain evidence="2">AVDCRST_MAG06</strain>
    </source>
</reference>
<organism evidence="2">
    <name type="scientific">uncultured Nocardioides sp</name>
    <dbReference type="NCBI Taxonomy" id="198441"/>
    <lineage>
        <taxon>Bacteria</taxon>
        <taxon>Bacillati</taxon>
        <taxon>Actinomycetota</taxon>
        <taxon>Actinomycetes</taxon>
        <taxon>Propionibacteriales</taxon>
        <taxon>Nocardioidaceae</taxon>
        <taxon>Nocardioides</taxon>
        <taxon>environmental samples</taxon>
    </lineage>
</organism>